<feature type="transmembrane region" description="Helical" evidence="1">
    <location>
        <begin position="79"/>
        <end position="96"/>
    </location>
</feature>
<evidence type="ECO:0000313" key="3">
    <source>
        <dbReference type="Proteomes" id="UP001223072"/>
    </source>
</evidence>
<dbReference type="Pfam" id="PF18159">
    <property type="entry name" value="S_4TM"/>
    <property type="match status" value="1"/>
</dbReference>
<gene>
    <name evidence="2" type="ORF">QFZ49_002696</name>
</gene>
<keyword evidence="1" id="KW-0472">Membrane</keyword>
<feature type="transmembrane region" description="Helical" evidence="1">
    <location>
        <begin position="46"/>
        <end position="67"/>
    </location>
</feature>
<evidence type="ECO:0000313" key="2">
    <source>
        <dbReference type="EMBL" id="MDQ0932766.1"/>
    </source>
</evidence>
<evidence type="ECO:0000256" key="1">
    <source>
        <dbReference type="SAM" id="Phobius"/>
    </source>
</evidence>
<proteinExistence type="predicted"/>
<dbReference type="InterPro" id="IPR049920">
    <property type="entry name" value="IK1_05631-like"/>
</dbReference>
<keyword evidence="1" id="KW-1133">Transmembrane helix</keyword>
<keyword evidence="1" id="KW-0812">Transmembrane</keyword>
<reference evidence="2 3" key="1">
    <citation type="submission" date="2023-07" db="EMBL/GenBank/DDBJ databases">
        <title>Comparative genomics of wheat-associated soil bacteria to identify genetic determinants of phenazine resistance.</title>
        <authorList>
            <person name="Mouncey N."/>
        </authorList>
    </citation>
    <scope>NUCLEOTIDE SEQUENCE [LARGE SCALE GENOMIC DNA]</scope>
    <source>
        <strain evidence="2 3">W2I16</strain>
    </source>
</reference>
<protein>
    <recommendedName>
        <fullName evidence="4">SMODS and SLOG-associating 2TM effector domain-containing protein</fullName>
    </recommendedName>
</protein>
<dbReference type="EMBL" id="JAUSZS010000003">
    <property type="protein sequence ID" value="MDQ0932766.1"/>
    <property type="molecule type" value="Genomic_DNA"/>
</dbReference>
<organism evidence="2 3">
    <name type="scientific">Streptomyces turgidiscabies</name>
    <dbReference type="NCBI Taxonomy" id="85558"/>
    <lineage>
        <taxon>Bacteria</taxon>
        <taxon>Bacillati</taxon>
        <taxon>Actinomycetota</taxon>
        <taxon>Actinomycetes</taxon>
        <taxon>Kitasatosporales</taxon>
        <taxon>Streptomycetaceae</taxon>
        <taxon>Streptomyces</taxon>
    </lineage>
</organism>
<name>A0ABU0RL94_9ACTN</name>
<dbReference type="Proteomes" id="UP001223072">
    <property type="component" value="Unassembled WGS sequence"/>
</dbReference>
<comment type="caution">
    <text evidence="2">The sequence shown here is derived from an EMBL/GenBank/DDBJ whole genome shotgun (WGS) entry which is preliminary data.</text>
</comment>
<accession>A0ABU0RL94</accession>
<sequence length="184" mass="20707">MARRYTAPESRLHDYFFEVTALSRPLDVFACQLQTLGWGARVRRRYATTVTCALVLWAMAGVGTGLARSMTVSDLLLHWFVPSLGLLLLGLDTVAAQRDTAGAREHARSVLLAAMREHVSRGRPPEDVPGLLQLARQGQDVLLQTRLGQVRVPDWFFRRFQTSDREDFVQAMRELDRTAADPTL</sequence>
<evidence type="ECO:0008006" key="4">
    <source>
        <dbReference type="Google" id="ProtNLM"/>
    </source>
</evidence>
<keyword evidence="3" id="KW-1185">Reference proteome</keyword>